<evidence type="ECO:0000313" key="1">
    <source>
        <dbReference type="EMBL" id="KAG8649307.1"/>
    </source>
</evidence>
<gene>
    <name evidence="1" type="ORF">MANES_08G083570v8</name>
</gene>
<reference evidence="2" key="1">
    <citation type="journal article" date="2016" name="Nat. Biotechnol.">
        <title>Sequencing wild and cultivated cassava and related species reveals extensive interspecific hybridization and genetic diversity.</title>
        <authorList>
            <person name="Bredeson J.V."/>
            <person name="Lyons J.B."/>
            <person name="Prochnik S.E."/>
            <person name="Wu G.A."/>
            <person name="Ha C.M."/>
            <person name="Edsinger-Gonzales E."/>
            <person name="Grimwood J."/>
            <person name="Schmutz J."/>
            <person name="Rabbi I.Y."/>
            <person name="Egesi C."/>
            <person name="Nauluvula P."/>
            <person name="Lebot V."/>
            <person name="Ndunguru J."/>
            <person name="Mkamilo G."/>
            <person name="Bart R.S."/>
            <person name="Setter T.L."/>
            <person name="Gleadow R.M."/>
            <person name="Kulakow P."/>
            <person name="Ferguson M.E."/>
            <person name="Rounsley S."/>
            <person name="Rokhsar D.S."/>
        </authorList>
    </citation>
    <scope>NUCLEOTIDE SEQUENCE [LARGE SCALE GENOMIC DNA]</scope>
    <source>
        <strain evidence="2">cv. AM560-2</strain>
    </source>
</reference>
<dbReference type="EMBL" id="CM004394">
    <property type="protein sequence ID" value="KAG8649307.1"/>
    <property type="molecule type" value="Genomic_DNA"/>
</dbReference>
<comment type="caution">
    <text evidence="1">The sequence shown here is derived from an EMBL/GenBank/DDBJ whole genome shotgun (WGS) entry which is preliminary data.</text>
</comment>
<keyword evidence="2" id="KW-1185">Reference proteome</keyword>
<organism evidence="1 2">
    <name type="scientific">Manihot esculenta</name>
    <name type="common">Cassava</name>
    <name type="synonym">Jatropha manihot</name>
    <dbReference type="NCBI Taxonomy" id="3983"/>
    <lineage>
        <taxon>Eukaryota</taxon>
        <taxon>Viridiplantae</taxon>
        <taxon>Streptophyta</taxon>
        <taxon>Embryophyta</taxon>
        <taxon>Tracheophyta</taxon>
        <taxon>Spermatophyta</taxon>
        <taxon>Magnoliopsida</taxon>
        <taxon>eudicotyledons</taxon>
        <taxon>Gunneridae</taxon>
        <taxon>Pentapetalae</taxon>
        <taxon>rosids</taxon>
        <taxon>fabids</taxon>
        <taxon>Malpighiales</taxon>
        <taxon>Euphorbiaceae</taxon>
        <taxon>Crotonoideae</taxon>
        <taxon>Manihoteae</taxon>
        <taxon>Manihot</taxon>
    </lineage>
</organism>
<evidence type="ECO:0000313" key="2">
    <source>
        <dbReference type="Proteomes" id="UP000091857"/>
    </source>
</evidence>
<accession>A0ACB7H967</accession>
<sequence length="41" mass="5122">MDNTQMEGFIFFHYSFFSFPYIAWFGSFSRERERERGKGEW</sequence>
<name>A0ACB7H967_MANES</name>
<protein>
    <submittedName>
        <fullName evidence="1">Uncharacterized protein</fullName>
    </submittedName>
</protein>
<dbReference type="Proteomes" id="UP000091857">
    <property type="component" value="Chromosome 8"/>
</dbReference>
<proteinExistence type="predicted"/>